<dbReference type="EMBL" id="SMAP01000003">
    <property type="protein sequence ID" value="TCT24723.1"/>
    <property type="molecule type" value="Genomic_DNA"/>
</dbReference>
<organism evidence="2 3">
    <name type="scientific">Thermomonas haemolytica</name>
    <dbReference type="NCBI Taxonomy" id="141949"/>
    <lineage>
        <taxon>Bacteria</taxon>
        <taxon>Pseudomonadati</taxon>
        <taxon>Pseudomonadota</taxon>
        <taxon>Gammaproteobacteria</taxon>
        <taxon>Lysobacterales</taxon>
        <taxon>Lysobacteraceae</taxon>
        <taxon>Thermomonas</taxon>
    </lineage>
</organism>
<keyword evidence="1" id="KW-0472">Membrane</keyword>
<keyword evidence="1" id="KW-1133">Transmembrane helix</keyword>
<evidence type="ECO:0000313" key="2">
    <source>
        <dbReference type="EMBL" id="TCT24723.1"/>
    </source>
</evidence>
<dbReference type="AlphaFoldDB" id="A0A4R3NC19"/>
<dbReference type="Pfam" id="PF14316">
    <property type="entry name" value="DUF4381"/>
    <property type="match status" value="1"/>
</dbReference>
<sequence>MTPGVPLPLRDVHPGVAPGWWPPAPGWWWLAGGLLLVLVLLTAWFWRRQRRLRMWARLFDAHVAQAQPGPAQVAAISELLRRAARRIDPQADRLQGEAWLRLLDAGWKQPAFATGPGQLLLEGLYRREVDPAALEALRVLARRRFLQWMQRA</sequence>
<dbReference type="InterPro" id="IPR025489">
    <property type="entry name" value="DUF4381"/>
</dbReference>
<evidence type="ECO:0000313" key="3">
    <source>
        <dbReference type="Proteomes" id="UP000295414"/>
    </source>
</evidence>
<evidence type="ECO:0000256" key="1">
    <source>
        <dbReference type="SAM" id="Phobius"/>
    </source>
</evidence>
<proteinExistence type="predicted"/>
<name>A0A4R3NC19_9GAMM</name>
<comment type="caution">
    <text evidence="2">The sequence shown here is derived from an EMBL/GenBank/DDBJ whole genome shotgun (WGS) entry which is preliminary data.</text>
</comment>
<reference evidence="2 3" key="1">
    <citation type="submission" date="2019-03" db="EMBL/GenBank/DDBJ databases">
        <title>Genomic Encyclopedia of Type Strains, Phase IV (KMG-IV): sequencing the most valuable type-strain genomes for metagenomic binning, comparative biology and taxonomic classification.</title>
        <authorList>
            <person name="Goeker M."/>
        </authorList>
    </citation>
    <scope>NUCLEOTIDE SEQUENCE [LARGE SCALE GENOMIC DNA]</scope>
    <source>
        <strain evidence="2 3">DSM 13605</strain>
    </source>
</reference>
<feature type="transmembrane region" description="Helical" evidence="1">
    <location>
        <begin position="27"/>
        <end position="46"/>
    </location>
</feature>
<keyword evidence="1" id="KW-0812">Transmembrane</keyword>
<gene>
    <name evidence="2" type="ORF">EDC34_10362</name>
</gene>
<dbReference type="Proteomes" id="UP000295414">
    <property type="component" value="Unassembled WGS sequence"/>
</dbReference>
<keyword evidence="3" id="KW-1185">Reference proteome</keyword>
<accession>A0A4R3NC19</accession>
<protein>
    <submittedName>
        <fullName evidence="2">Uncharacterized protein DUF4381</fullName>
    </submittedName>
</protein>
<dbReference type="RefSeq" id="WP_114959795.1">
    <property type="nucleotide sequence ID" value="NZ_QLKV01000003.1"/>
</dbReference>